<comment type="similarity">
    <text evidence="1">Belongs to the eukaryotic/archaeal PrmC-related family.</text>
</comment>
<dbReference type="RefSeq" id="WP_106462736.1">
    <property type="nucleotide sequence ID" value="NZ_PXOQ01000007.1"/>
</dbReference>
<name>A0A2T1NDY9_9FLAO</name>
<dbReference type="EMBL" id="PXOQ01000007">
    <property type="protein sequence ID" value="PSG90596.1"/>
    <property type="molecule type" value="Genomic_DNA"/>
</dbReference>
<dbReference type="GO" id="GO:0008276">
    <property type="term" value="F:protein methyltransferase activity"/>
    <property type="evidence" value="ECO:0007669"/>
    <property type="project" value="TreeGrafter"/>
</dbReference>
<feature type="domain" description="Methyltransferase small" evidence="5">
    <location>
        <begin position="32"/>
        <end position="136"/>
    </location>
</feature>
<dbReference type="PANTHER" id="PTHR45875">
    <property type="entry name" value="METHYLTRANSFERASE N6AMT1"/>
    <property type="match status" value="1"/>
</dbReference>
<dbReference type="CDD" id="cd02440">
    <property type="entry name" value="AdoMet_MTases"/>
    <property type="match status" value="1"/>
</dbReference>
<dbReference type="OrthoDB" id="267914at2"/>
<keyword evidence="3 6" id="KW-0808">Transferase</keyword>
<evidence type="ECO:0000313" key="6">
    <source>
        <dbReference type="EMBL" id="PSG90596.1"/>
    </source>
</evidence>
<organism evidence="6 7">
    <name type="scientific">Aurantibacter aestuarii</name>
    <dbReference type="NCBI Taxonomy" id="1266046"/>
    <lineage>
        <taxon>Bacteria</taxon>
        <taxon>Pseudomonadati</taxon>
        <taxon>Bacteroidota</taxon>
        <taxon>Flavobacteriia</taxon>
        <taxon>Flavobacteriales</taxon>
        <taxon>Flavobacteriaceae</taxon>
        <taxon>Aurantibacter</taxon>
    </lineage>
</organism>
<dbReference type="GO" id="GO:0008170">
    <property type="term" value="F:N-methyltransferase activity"/>
    <property type="evidence" value="ECO:0007669"/>
    <property type="project" value="UniProtKB-ARBA"/>
</dbReference>
<evidence type="ECO:0000259" key="5">
    <source>
        <dbReference type="Pfam" id="PF05175"/>
    </source>
</evidence>
<dbReference type="PROSITE" id="PS00092">
    <property type="entry name" value="N6_MTASE"/>
    <property type="match status" value="1"/>
</dbReference>
<gene>
    <name evidence="6" type="ORF">C7H52_04750</name>
</gene>
<comment type="caution">
    <text evidence="6">The sequence shown here is derived from an EMBL/GenBank/DDBJ whole genome shotgun (WGS) entry which is preliminary data.</text>
</comment>
<dbReference type="InterPro" id="IPR002052">
    <property type="entry name" value="DNA_methylase_N6_adenine_CS"/>
</dbReference>
<reference evidence="6 7" key="1">
    <citation type="submission" date="2018-03" db="EMBL/GenBank/DDBJ databases">
        <title>Mesoflavibacter sp. HG37 and Mesoflavibacter sp. HG96 sp.nov., two marine bacteria isolated from seawater of Western Pacific Ocean.</title>
        <authorList>
            <person name="Cheng H."/>
            <person name="Wu Y.-H."/>
            <person name="Guo L.-L."/>
            <person name="Xu X.-W."/>
        </authorList>
    </citation>
    <scope>NUCLEOTIDE SEQUENCE [LARGE SCALE GENOMIC DNA]</scope>
    <source>
        <strain evidence="6 7">KCTC 32269</strain>
    </source>
</reference>
<dbReference type="InterPro" id="IPR052190">
    <property type="entry name" value="Euk-Arch_PrmC-MTase"/>
</dbReference>
<dbReference type="Gene3D" id="3.40.50.150">
    <property type="entry name" value="Vaccinia Virus protein VP39"/>
    <property type="match status" value="1"/>
</dbReference>
<proteinExistence type="inferred from homology"/>
<dbReference type="AlphaFoldDB" id="A0A2T1NDY9"/>
<accession>A0A2T1NDY9</accession>
<dbReference type="InterPro" id="IPR029063">
    <property type="entry name" value="SAM-dependent_MTases_sf"/>
</dbReference>
<dbReference type="GO" id="GO:0008757">
    <property type="term" value="F:S-adenosylmethionine-dependent methyltransferase activity"/>
    <property type="evidence" value="ECO:0007669"/>
    <property type="project" value="TreeGrafter"/>
</dbReference>
<dbReference type="GO" id="GO:0003676">
    <property type="term" value="F:nucleic acid binding"/>
    <property type="evidence" value="ECO:0007669"/>
    <property type="project" value="InterPro"/>
</dbReference>
<dbReference type="InterPro" id="IPR007848">
    <property type="entry name" value="Small_mtfrase_dom"/>
</dbReference>
<dbReference type="SUPFAM" id="SSF53335">
    <property type="entry name" value="S-adenosyl-L-methionine-dependent methyltransferases"/>
    <property type="match status" value="1"/>
</dbReference>
<dbReference type="PANTHER" id="PTHR45875:SF1">
    <property type="entry name" value="METHYLTRANSFERASE N6AMT1"/>
    <property type="match status" value="1"/>
</dbReference>
<dbReference type="Proteomes" id="UP000238426">
    <property type="component" value="Unassembled WGS sequence"/>
</dbReference>
<protein>
    <submittedName>
        <fullName evidence="6">Methyltransferase</fullName>
    </submittedName>
</protein>
<dbReference type="Pfam" id="PF05175">
    <property type="entry name" value="MTS"/>
    <property type="match status" value="1"/>
</dbReference>
<keyword evidence="2 6" id="KW-0489">Methyltransferase</keyword>
<evidence type="ECO:0000256" key="3">
    <source>
        <dbReference type="ARBA" id="ARBA00022679"/>
    </source>
</evidence>
<evidence type="ECO:0000256" key="2">
    <source>
        <dbReference type="ARBA" id="ARBA00022603"/>
    </source>
</evidence>
<dbReference type="GO" id="GO:0032259">
    <property type="term" value="P:methylation"/>
    <property type="evidence" value="ECO:0007669"/>
    <property type="project" value="UniProtKB-KW"/>
</dbReference>
<keyword evidence="7" id="KW-1185">Reference proteome</keyword>
<evidence type="ECO:0000256" key="4">
    <source>
        <dbReference type="ARBA" id="ARBA00022691"/>
    </source>
</evidence>
<dbReference type="GO" id="GO:0035657">
    <property type="term" value="C:eRF1 methyltransferase complex"/>
    <property type="evidence" value="ECO:0007669"/>
    <property type="project" value="TreeGrafter"/>
</dbReference>
<sequence length="218" mass="25316">MRKLLKKISNPFLKFCFDYYYRKPRKFSYQNITILVHPEVFSPKFTISTKLLLNYIKPLNLNHKNVLELGCGSGIISLFAASKGANVVASDINLIALEALKKASKKNNINLKIIHSNLFEKIESKNFDYIIINPPYYPMTPKNDKERAWFCGENFEYFESLFSQLNISLKQEIIMILSQDCEISKIKSIASKNKLKLKCLIETKVLGEKNYIFKIENR</sequence>
<keyword evidence="4" id="KW-0949">S-adenosyl-L-methionine</keyword>
<evidence type="ECO:0000313" key="7">
    <source>
        <dbReference type="Proteomes" id="UP000238426"/>
    </source>
</evidence>
<evidence type="ECO:0000256" key="1">
    <source>
        <dbReference type="ARBA" id="ARBA00006149"/>
    </source>
</evidence>